<dbReference type="PANTHER" id="PTHR43448:SF2">
    <property type="entry name" value="PROTOHEME IX FARNESYLTRANSFERASE, MITOCHONDRIAL"/>
    <property type="match status" value="1"/>
</dbReference>
<feature type="transmembrane region" description="Helical" evidence="12">
    <location>
        <begin position="209"/>
        <end position="228"/>
    </location>
</feature>
<keyword evidence="8" id="KW-0496">Mitochondrion</keyword>
<organism evidence="13 14">
    <name type="scientific">Trametes coccinea (strain BRFM310)</name>
    <name type="common">Pycnoporus coccineus</name>
    <dbReference type="NCBI Taxonomy" id="1353009"/>
    <lineage>
        <taxon>Eukaryota</taxon>
        <taxon>Fungi</taxon>
        <taxon>Dikarya</taxon>
        <taxon>Basidiomycota</taxon>
        <taxon>Agaricomycotina</taxon>
        <taxon>Agaricomycetes</taxon>
        <taxon>Polyporales</taxon>
        <taxon>Polyporaceae</taxon>
        <taxon>Trametes</taxon>
    </lineage>
</organism>
<dbReference type="FunFam" id="1.10.357.140:FF:000004">
    <property type="entry name" value="Protoheme IX farnesyltransferase, mitochondrial"/>
    <property type="match status" value="1"/>
</dbReference>
<evidence type="ECO:0000256" key="10">
    <source>
        <dbReference type="ARBA" id="ARBA00023136"/>
    </source>
</evidence>
<evidence type="ECO:0000256" key="5">
    <source>
        <dbReference type="ARBA" id="ARBA00022692"/>
    </source>
</evidence>
<dbReference type="PANTHER" id="PTHR43448">
    <property type="entry name" value="PROTOHEME IX FARNESYLTRANSFERASE, MITOCHONDRIAL"/>
    <property type="match status" value="1"/>
</dbReference>
<dbReference type="InterPro" id="IPR000537">
    <property type="entry name" value="UbiA_prenyltransferase"/>
</dbReference>
<sequence>MRGTVTPFAGYVRRSCAASIRNPRKPLGIRLASSSSLADRKSTAFSAFFFDNQRWLPAPSNPSSSKRVNAQSSRGHSVDAVYSPAAETSVRSFRQAEVLTPRRLAKIYSQLAKSNLTVLIMLTAMSGVALSPLTTTVPVLLSTALGTALCSASANAFNQIQEVPYDAQMARTRNRPLVRRAISPLHATGFAVVTGLAGPALLWTCVNPTTALLGAANIALYAGAYTYLKRKSILNTWVGSVVGGIPPLMGWTACGGSLLPSSTQSFDLVLPSFMSTLSSIPADAATLADNPLAPLALFLLLYSWQFPHFNGLSHLVRESYAQAGYRMLGVLDPHKNATVALRHALLLVPATSILMPLSGLTTWAFALTSLVPHAICIDAAFKFWKHGGEKQARKVFQHSLWYLPVLLGLMMFHKRGMDWGSWFGFSSESVVELGAEAASTEEGERSQSA</sequence>
<evidence type="ECO:0000256" key="4">
    <source>
        <dbReference type="ARBA" id="ARBA00022679"/>
    </source>
</evidence>
<dbReference type="Gene3D" id="1.10.357.140">
    <property type="entry name" value="UbiA prenyltransferase"/>
    <property type="match status" value="1"/>
</dbReference>
<dbReference type="HAMAP" id="MF_00154">
    <property type="entry name" value="CyoE_CtaB"/>
    <property type="match status" value="1"/>
</dbReference>
<dbReference type="GO" id="GO:0006784">
    <property type="term" value="P:heme A biosynthetic process"/>
    <property type="evidence" value="ECO:0007669"/>
    <property type="project" value="TreeGrafter"/>
</dbReference>
<keyword evidence="6" id="KW-0809">Transit peptide</keyword>
<dbReference type="GO" id="GO:0008495">
    <property type="term" value="F:protoheme IX farnesyltransferase activity"/>
    <property type="evidence" value="ECO:0007669"/>
    <property type="project" value="InterPro"/>
</dbReference>
<reference evidence="13 14" key="1">
    <citation type="journal article" date="2015" name="Biotechnol. Biofuels">
        <title>Enhanced degradation of softwood versus hardwood by the white-rot fungus Pycnoporus coccineus.</title>
        <authorList>
            <person name="Couturier M."/>
            <person name="Navarro D."/>
            <person name="Chevret D."/>
            <person name="Henrissat B."/>
            <person name="Piumi F."/>
            <person name="Ruiz-Duenas F.J."/>
            <person name="Martinez A.T."/>
            <person name="Grigoriev I.V."/>
            <person name="Riley R."/>
            <person name="Lipzen A."/>
            <person name="Berrin J.G."/>
            <person name="Master E.R."/>
            <person name="Rosso M.N."/>
        </authorList>
    </citation>
    <scope>NUCLEOTIDE SEQUENCE [LARGE SCALE GENOMIC DNA]</scope>
    <source>
        <strain evidence="13 14">BRFM310</strain>
    </source>
</reference>
<name>A0A1Y2IJ46_TRAC3</name>
<evidence type="ECO:0000313" key="14">
    <source>
        <dbReference type="Proteomes" id="UP000193067"/>
    </source>
</evidence>
<evidence type="ECO:0000313" key="13">
    <source>
        <dbReference type="EMBL" id="OSC99941.1"/>
    </source>
</evidence>
<dbReference type="Pfam" id="PF01040">
    <property type="entry name" value="UbiA"/>
    <property type="match status" value="1"/>
</dbReference>
<proteinExistence type="inferred from homology"/>
<dbReference type="GO" id="GO:0031966">
    <property type="term" value="C:mitochondrial membrane"/>
    <property type="evidence" value="ECO:0007669"/>
    <property type="project" value="UniProtKB-SubCell"/>
</dbReference>
<dbReference type="InterPro" id="IPR006369">
    <property type="entry name" value="Protohaem_IX_farnesylTrfase"/>
</dbReference>
<feature type="transmembrane region" description="Helical" evidence="12">
    <location>
        <begin position="181"/>
        <end position="203"/>
    </location>
</feature>
<evidence type="ECO:0000256" key="3">
    <source>
        <dbReference type="ARBA" id="ARBA00016335"/>
    </source>
</evidence>
<dbReference type="CDD" id="cd13957">
    <property type="entry name" value="PT_UbiA_Cox10"/>
    <property type="match status" value="1"/>
</dbReference>
<dbReference type="STRING" id="1353009.A0A1Y2IJ46"/>
<keyword evidence="14" id="KW-1185">Reference proteome</keyword>
<evidence type="ECO:0000256" key="1">
    <source>
        <dbReference type="ARBA" id="ARBA00004225"/>
    </source>
</evidence>
<dbReference type="InterPro" id="IPR030470">
    <property type="entry name" value="UbiA_prenylTrfase_CS"/>
</dbReference>
<evidence type="ECO:0000256" key="11">
    <source>
        <dbReference type="ARBA" id="ARBA00030253"/>
    </source>
</evidence>
<evidence type="ECO:0000256" key="8">
    <source>
        <dbReference type="ARBA" id="ARBA00023128"/>
    </source>
</evidence>
<dbReference type="AlphaFoldDB" id="A0A1Y2IJ46"/>
<comment type="similarity">
    <text evidence="2">Belongs to the UbiA prenyltransferase family.</text>
</comment>
<evidence type="ECO:0000256" key="6">
    <source>
        <dbReference type="ARBA" id="ARBA00022946"/>
    </source>
</evidence>
<keyword evidence="7 12" id="KW-1133">Transmembrane helix</keyword>
<accession>A0A1Y2IJ46</accession>
<dbReference type="InterPro" id="IPR044878">
    <property type="entry name" value="UbiA_sf"/>
</dbReference>
<dbReference type="PROSITE" id="PS00943">
    <property type="entry name" value="UBIA"/>
    <property type="match status" value="1"/>
</dbReference>
<keyword evidence="9" id="KW-0350">Heme biosynthesis</keyword>
<evidence type="ECO:0000256" key="12">
    <source>
        <dbReference type="SAM" id="Phobius"/>
    </source>
</evidence>
<dbReference type="EMBL" id="KZ084123">
    <property type="protein sequence ID" value="OSC99941.1"/>
    <property type="molecule type" value="Genomic_DNA"/>
</dbReference>
<protein>
    <recommendedName>
        <fullName evidence="3">Protoheme IX farnesyltransferase, mitochondrial</fullName>
    </recommendedName>
    <alternativeName>
        <fullName evidence="11">Heme O synthase</fullName>
    </alternativeName>
</protein>
<evidence type="ECO:0000256" key="2">
    <source>
        <dbReference type="ARBA" id="ARBA00005985"/>
    </source>
</evidence>
<gene>
    <name evidence="13" type="ORF">PYCCODRAFT_745702</name>
</gene>
<dbReference type="Proteomes" id="UP000193067">
    <property type="component" value="Unassembled WGS sequence"/>
</dbReference>
<dbReference type="OrthoDB" id="5211at2759"/>
<feature type="transmembrane region" description="Helical" evidence="12">
    <location>
        <begin position="339"/>
        <end position="357"/>
    </location>
</feature>
<keyword evidence="10 12" id="KW-0472">Membrane</keyword>
<evidence type="ECO:0000256" key="9">
    <source>
        <dbReference type="ARBA" id="ARBA00023133"/>
    </source>
</evidence>
<comment type="subcellular location">
    <subcellularLocation>
        <location evidence="1">Mitochondrion membrane</location>
        <topology evidence="1">Multi-pass membrane protein</topology>
    </subcellularLocation>
</comment>
<evidence type="ECO:0000256" key="7">
    <source>
        <dbReference type="ARBA" id="ARBA00022989"/>
    </source>
</evidence>
<keyword evidence="5 12" id="KW-0812">Transmembrane</keyword>
<keyword evidence="4 13" id="KW-0808">Transferase</keyword>